<reference evidence="1 2" key="1">
    <citation type="submission" date="2017-02" db="EMBL/GenBank/DDBJ databases">
        <title>Draft Genome Sequence of Streptomyces tsukubaensis F601, a Producer of the immunosuppressant tacrolimus FK506.</title>
        <authorList>
            <person name="Zong G."/>
            <person name="Zhong C."/>
            <person name="Fu J."/>
            <person name="Qin R."/>
            <person name="Cao G."/>
        </authorList>
    </citation>
    <scope>NUCLEOTIDE SEQUENCE [LARGE SCALE GENOMIC DNA]</scope>
    <source>
        <strain evidence="1 2">F601</strain>
    </source>
</reference>
<sequence length="103" mass="11092">MSDLKKDAESLHKAATALGKVEHHTRKPLHAFRAASHDLSAFGALGALMGAKDDIEEGMDTIAKFTRNLHKEWASEATFMGDVSDAFDLLDILLSAAARAKKG</sequence>
<dbReference type="Proteomes" id="UP000190539">
    <property type="component" value="Unassembled WGS sequence"/>
</dbReference>
<proteinExistence type="predicted"/>
<evidence type="ECO:0000313" key="1">
    <source>
        <dbReference type="EMBL" id="OON81391.1"/>
    </source>
</evidence>
<dbReference type="OrthoDB" id="4214027at2"/>
<dbReference type="EMBL" id="MVFC01000004">
    <property type="protein sequence ID" value="OON81391.1"/>
    <property type="molecule type" value="Genomic_DNA"/>
</dbReference>
<accession>A0A1V4AC32</accession>
<name>A0A1V4AC32_9ACTN</name>
<gene>
    <name evidence="1" type="ORF">B1H18_08710</name>
</gene>
<dbReference type="RefSeq" id="WP_077966369.1">
    <property type="nucleotide sequence ID" value="NZ_CP045178.1"/>
</dbReference>
<evidence type="ECO:0000313" key="2">
    <source>
        <dbReference type="Proteomes" id="UP000190539"/>
    </source>
</evidence>
<organism evidence="1 2">
    <name type="scientific">Streptomyces tsukubensis</name>
    <dbReference type="NCBI Taxonomy" id="83656"/>
    <lineage>
        <taxon>Bacteria</taxon>
        <taxon>Bacillati</taxon>
        <taxon>Actinomycetota</taxon>
        <taxon>Actinomycetes</taxon>
        <taxon>Kitasatosporales</taxon>
        <taxon>Streptomycetaceae</taxon>
        <taxon>Streptomyces</taxon>
    </lineage>
</organism>
<dbReference type="AlphaFoldDB" id="A0A1V4AC32"/>
<comment type="caution">
    <text evidence="1">The sequence shown here is derived from an EMBL/GenBank/DDBJ whole genome shotgun (WGS) entry which is preliminary data.</text>
</comment>
<keyword evidence="2" id="KW-1185">Reference proteome</keyword>
<protein>
    <submittedName>
        <fullName evidence="1">Uncharacterized protein</fullName>
    </submittedName>
</protein>